<dbReference type="PANTHER" id="PTHR44858">
    <property type="entry name" value="TETRATRICOPEPTIDE REPEAT PROTEIN 6"/>
    <property type="match status" value="1"/>
</dbReference>
<dbReference type="Pfam" id="PF13174">
    <property type="entry name" value="TPR_6"/>
    <property type="match status" value="1"/>
</dbReference>
<evidence type="ECO:0000313" key="5">
    <source>
        <dbReference type="Proteomes" id="UP000268857"/>
    </source>
</evidence>
<keyword evidence="1" id="KW-0677">Repeat</keyword>
<dbReference type="Proteomes" id="UP000268857">
    <property type="component" value="Unassembled WGS sequence"/>
</dbReference>
<keyword evidence="2 3" id="KW-0802">TPR repeat</keyword>
<dbReference type="OrthoDB" id="490929at2"/>
<protein>
    <submittedName>
        <fullName evidence="4">Uncharacterized protein</fullName>
    </submittedName>
</protein>
<evidence type="ECO:0000256" key="1">
    <source>
        <dbReference type="ARBA" id="ARBA00022737"/>
    </source>
</evidence>
<dbReference type="RefSeq" id="WP_016878902.1">
    <property type="nucleotide sequence ID" value="NZ_AJLN01000065.1"/>
</dbReference>
<dbReference type="InterPro" id="IPR019734">
    <property type="entry name" value="TPR_rpt"/>
</dbReference>
<name>A0A3S0XVG1_CHLFR</name>
<feature type="repeat" description="TPR" evidence="3">
    <location>
        <begin position="41"/>
        <end position="74"/>
    </location>
</feature>
<dbReference type="Pfam" id="PF13414">
    <property type="entry name" value="TPR_11"/>
    <property type="match status" value="1"/>
</dbReference>
<keyword evidence="5" id="KW-1185">Reference proteome</keyword>
<accession>A0A3S0XVG1</accession>
<dbReference type="InterPro" id="IPR011990">
    <property type="entry name" value="TPR-like_helical_dom_sf"/>
</dbReference>
<dbReference type="STRING" id="211165.GCA_000317285_02179"/>
<dbReference type="PROSITE" id="PS50005">
    <property type="entry name" value="TPR"/>
    <property type="match status" value="4"/>
</dbReference>
<organism evidence="4 5">
    <name type="scientific">Chlorogloeopsis fritschii PCC 6912</name>
    <dbReference type="NCBI Taxonomy" id="211165"/>
    <lineage>
        <taxon>Bacteria</taxon>
        <taxon>Bacillati</taxon>
        <taxon>Cyanobacteriota</taxon>
        <taxon>Cyanophyceae</taxon>
        <taxon>Nostocales</taxon>
        <taxon>Chlorogloeopsidaceae</taxon>
        <taxon>Chlorogloeopsis</taxon>
    </lineage>
</organism>
<dbReference type="InterPro" id="IPR050498">
    <property type="entry name" value="Ycf3"/>
</dbReference>
<evidence type="ECO:0000256" key="2">
    <source>
        <dbReference type="ARBA" id="ARBA00022803"/>
    </source>
</evidence>
<dbReference type="SUPFAM" id="SSF48452">
    <property type="entry name" value="TPR-like"/>
    <property type="match status" value="1"/>
</dbReference>
<dbReference type="SMART" id="SM00028">
    <property type="entry name" value="TPR"/>
    <property type="match status" value="7"/>
</dbReference>
<evidence type="ECO:0000313" key="4">
    <source>
        <dbReference type="EMBL" id="RUR78739.1"/>
    </source>
</evidence>
<gene>
    <name evidence="4" type="ORF">PCC6912_35040</name>
</gene>
<dbReference type="PANTHER" id="PTHR44858:SF1">
    <property type="entry name" value="UDP-N-ACETYLGLUCOSAMINE--PEPTIDE N-ACETYLGLUCOSAMINYLTRANSFERASE SPINDLY-RELATED"/>
    <property type="match status" value="1"/>
</dbReference>
<dbReference type="EMBL" id="RSCJ01000014">
    <property type="protein sequence ID" value="RUR78739.1"/>
    <property type="molecule type" value="Genomic_DNA"/>
</dbReference>
<sequence length="273" mass="30327">MINSILSFGYSAFGALLYTCGNYQGAIDNYNLAIQLNSQDDTAYLIRGMARIVTSDYSGAIEDLSQAIQIDPLNAQAYAERGVARAALGENQAAIDDCNYAIQLNPDYLRAYYGRGAARAYTGDYPGALQDFTHLSRLQPDANSYYNLATLQAWQGVNAQAIKNLTKVVDLNPNWFFAYYIRGNACYNVGDEQGANEDFKEAMRIEATGASEMFAEDEHAFWGRGLARHRLGNREGAIADLRKAAEIALKHQNTTFHQMVMDLMREINPEQPS</sequence>
<proteinExistence type="predicted"/>
<dbReference type="GO" id="GO:0046813">
    <property type="term" value="P:receptor-mediated virion attachment to host cell"/>
    <property type="evidence" value="ECO:0007669"/>
    <property type="project" value="TreeGrafter"/>
</dbReference>
<dbReference type="GO" id="GO:0009279">
    <property type="term" value="C:cell outer membrane"/>
    <property type="evidence" value="ECO:0007669"/>
    <property type="project" value="TreeGrafter"/>
</dbReference>
<reference evidence="4 5" key="1">
    <citation type="journal article" date="2019" name="Genome Biol. Evol.">
        <title>Day and night: Metabolic profiles and evolutionary relationships of six axenic non-marine cyanobacteria.</title>
        <authorList>
            <person name="Will S.E."/>
            <person name="Henke P."/>
            <person name="Boedeker C."/>
            <person name="Huang S."/>
            <person name="Brinkmann H."/>
            <person name="Rohde M."/>
            <person name="Jarek M."/>
            <person name="Friedl T."/>
            <person name="Seufert S."/>
            <person name="Schumacher M."/>
            <person name="Overmann J."/>
            <person name="Neumann-Schaal M."/>
            <person name="Petersen J."/>
        </authorList>
    </citation>
    <scope>NUCLEOTIDE SEQUENCE [LARGE SCALE GENOMIC DNA]</scope>
    <source>
        <strain evidence="4 5">PCC 6912</strain>
    </source>
</reference>
<evidence type="ECO:0000256" key="3">
    <source>
        <dbReference type="PROSITE-ProRule" id="PRU00339"/>
    </source>
</evidence>
<dbReference type="Gene3D" id="1.25.40.10">
    <property type="entry name" value="Tetratricopeptide repeat domain"/>
    <property type="match status" value="3"/>
</dbReference>
<dbReference type="Pfam" id="PF13181">
    <property type="entry name" value="TPR_8"/>
    <property type="match status" value="1"/>
</dbReference>
<feature type="repeat" description="TPR" evidence="3">
    <location>
        <begin position="7"/>
        <end position="40"/>
    </location>
</feature>
<dbReference type="AlphaFoldDB" id="A0A3S0XVG1"/>
<feature type="repeat" description="TPR" evidence="3">
    <location>
        <begin position="75"/>
        <end position="108"/>
    </location>
</feature>
<feature type="repeat" description="TPR" evidence="3">
    <location>
        <begin position="109"/>
        <end position="142"/>
    </location>
</feature>
<comment type="caution">
    <text evidence="4">The sequence shown here is derived from an EMBL/GenBank/DDBJ whole genome shotgun (WGS) entry which is preliminary data.</text>
</comment>